<dbReference type="PANTHER" id="PTHR47843:SF5">
    <property type="entry name" value="BTB_POZ DOMAIN PROTEIN"/>
    <property type="match status" value="1"/>
</dbReference>
<dbReference type="Pfam" id="PF00651">
    <property type="entry name" value="BTB"/>
    <property type="match status" value="1"/>
</dbReference>
<organism evidence="3 4">
    <name type="scientific">Ascobolus immersus RN42</name>
    <dbReference type="NCBI Taxonomy" id="1160509"/>
    <lineage>
        <taxon>Eukaryota</taxon>
        <taxon>Fungi</taxon>
        <taxon>Dikarya</taxon>
        <taxon>Ascomycota</taxon>
        <taxon>Pezizomycotina</taxon>
        <taxon>Pezizomycetes</taxon>
        <taxon>Pezizales</taxon>
        <taxon>Ascobolaceae</taxon>
        <taxon>Ascobolus</taxon>
    </lineage>
</organism>
<evidence type="ECO:0000259" key="2">
    <source>
        <dbReference type="PROSITE" id="PS50097"/>
    </source>
</evidence>
<dbReference type="Gene3D" id="3.30.710.10">
    <property type="entry name" value="Potassium Channel Kv1.1, Chain A"/>
    <property type="match status" value="1"/>
</dbReference>
<dbReference type="SMART" id="SM00225">
    <property type="entry name" value="BTB"/>
    <property type="match status" value="1"/>
</dbReference>
<sequence length="403" mass="47206">MSERNTRNTKKRGLPSDRNDANGSKRSAPVRAYNSLLQGSYLGAFKEGRMSDLVLVCEGETFNVHKYPLSLQSEFFAGCLESGMRESVEGRIELKEENLEDVKRMLEYMYSGVFWEHDLAMDRETYGIYDSFVNPETERSEQEKSADPLIVCMRMYAVADKFGIPGLKEEVRRKVREYTKRRLPTIEYSRELTLWARTQHVHREWHRLMDALEFCFAELGGLSDVNELADILLQPLATVAPNLLDPIRREFYQNVPVYDNFALFTKMEERLEQENPHFDDLQRRLERNAQFASRLFRLTCLQSLRRDREFEFDRELMKRKDHNDDLKRMLKILAYILEDPERIRALQCEATEDFRSGDDCSDAVLVPEFAERCDGETLAFTCTGCGWEKRIEELQSDFGLVEL</sequence>
<evidence type="ECO:0000313" key="3">
    <source>
        <dbReference type="EMBL" id="RPA72577.1"/>
    </source>
</evidence>
<keyword evidence="4" id="KW-1185">Reference proteome</keyword>
<gene>
    <name evidence="3" type="ORF">BJ508DRAFT_72358</name>
</gene>
<dbReference type="InterPro" id="IPR011333">
    <property type="entry name" value="SKP1/BTB/POZ_sf"/>
</dbReference>
<feature type="region of interest" description="Disordered" evidence="1">
    <location>
        <begin position="1"/>
        <end position="27"/>
    </location>
</feature>
<dbReference type="SUPFAM" id="SSF54695">
    <property type="entry name" value="POZ domain"/>
    <property type="match status" value="1"/>
</dbReference>
<reference evidence="3 4" key="1">
    <citation type="journal article" date="2018" name="Nat. Ecol. Evol.">
        <title>Pezizomycetes genomes reveal the molecular basis of ectomycorrhizal truffle lifestyle.</title>
        <authorList>
            <person name="Murat C."/>
            <person name="Payen T."/>
            <person name="Noel B."/>
            <person name="Kuo A."/>
            <person name="Morin E."/>
            <person name="Chen J."/>
            <person name="Kohler A."/>
            <person name="Krizsan K."/>
            <person name="Balestrini R."/>
            <person name="Da Silva C."/>
            <person name="Montanini B."/>
            <person name="Hainaut M."/>
            <person name="Levati E."/>
            <person name="Barry K.W."/>
            <person name="Belfiori B."/>
            <person name="Cichocki N."/>
            <person name="Clum A."/>
            <person name="Dockter R.B."/>
            <person name="Fauchery L."/>
            <person name="Guy J."/>
            <person name="Iotti M."/>
            <person name="Le Tacon F."/>
            <person name="Lindquist E.A."/>
            <person name="Lipzen A."/>
            <person name="Malagnac F."/>
            <person name="Mello A."/>
            <person name="Molinier V."/>
            <person name="Miyauchi S."/>
            <person name="Poulain J."/>
            <person name="Riccioni C."/>
            <person name="Rubini A."/>
            <person name="Sitrit Y."/>
            <person name="Splivallo R."/>
            <person name="Traeger S."/>
            <person name="Wang M."/>
            <person name="Zifcakova L."/>
            <person name="Wipf D."/>
            <person name="Zambonelli A."/>
            <person name="Paolocci F."/>
            <person name="Nowrousian M."/>
            <person name="Ottonello S."/>
            <person name="Baldrian P."/>
            <person name="Spatafora J.W."/>
            <person name="Henrissat B."/>
            <person name="Nagy L.G."/>
            <person name="Aury J.M."/>
            <person name="Wincker P."/>
            <person name="Grigoriev I.V."/>
            <person name="Bonfante P."/>
            <person name="Martin F.M."/>
        </authorList>
    </citation>
    <scope>NUCLEOTIDE SEQUENCE [LARGE SCALE GENOMIC DNA]</scope>
    <source>
        <strain evidence="3 4">RN42</strain>
    </source>
</reference>
<proteinExistence type="predicted"/>
<dbReference type="PROSITE" id="PS50097">
    <property type="entry name" value="BTB"/>
    <property type="match status" value="1"/>
</dbReference>
<evidence type="ECO:0000256" key="1">
    <source>
        <dbReference type="SAM" id="MobiDB-lite"/>
    </source>
</evidence>
<evidence type="ECO:0000313" key="4">
    <source>
        <dbReference type="Proteomes" id="UP000275078"/>
    </source>
</evidence>
<dbReference type="AlphaFoldDB" id="A0A3N4HGA3"/>
<dbReference type="InterPro" id="IPR000210">
    <property type="entry name" value="BTB/POZ_dom"/>
</dbReference>
<dbReference type="STRING" id="1160509.A0A3N4HGA3"/>
<dbReference type="OrthoDB" id="6359816at2759"/>
<protein>
    <recommendedName>
        <fullName evidence="2">BTB domain-containing protein</fullName>
    </recommendedName>
</protein>
<accession>A0A3N4HGA3</accession>
<dbReference type="Proteomes" id="UP000275078">
    <property type="component" value="Unassembled WGS sequence"/>
</dbReference>
<dbReference type="EMBL" id="ML119855">
    <property type="protein sequence ID" value="RPA72577.1"/>
    <property type="molecule type" value="Genomic_DNA"/>
</dbReference>
<dbReference type="CDD" id="cd18186">
    <property type="entry name" value="BTB_POZ_ZBTB_KLHL-like"/>
    <property type="match status" value="1"/>
</dbReference>
<name>A0A3N4HGA3_ASCIM</name>
<dbReference type="PANTHER" id="PTHR47843">
    <property type="entry name" value="BTB DOMAIN-CONTAINING PROTEIN-RELATED"/>
    <property type="match status" value="1"/>
</dbReference>
<feature type="domain" description="BTB" evidence="2">
    <location>
        <begin position="51"/>
        <end position="112"/>
    </location>
</feature>